<evidence type="ECO:0000313" key="1">
    <source>
        <dbReference type="EMBL" id="SVD70250.1"/>
    </source>
</evidence>
<reference evidence="1" key="1">
    <citation type="submission" date="2018-05" db="EMBL/GenBank/DDBJ databases">
        <authorList>
            <person name="Lanie J.A."/>
            <person name="Ng W.-L."/>
            <person name="Kazmierczak K.M."/>
            <person name="Andrzejewski T.M."/>
            <person name="Davidsen T.M."/>
            <person name="Wayne K.J."/>
            <person name="Tettelin H."/>
            <person name="Glass J.I."/>
            <person name="Rusch D."/>
            <person name="Podicherti R."/>
            <person name="Tsui H.-C.T."/>
            <person name="Winkler M.E."/>
        </authorList>
    </citation>
    <scope>NUCLEOTIDE SEQUENCE</scope>
</reference>
<sequence>EVGQNLRVTPQSNSFSTAIGDLSIPGQTIPEVEVRMSTLLGREIPTGTIIPLLPGSSFDLEVSLPLANVTSLEIATGGMTISVDNGFPVDIVGLSLILRDNGAGGAIIDQIDLGTVAANGGSAAGRFSLAGRTISGDLALAVAGGTADGEDLTVDEDPSLIINSELETLLVTEATALIPQQEFEDNQTLDFPDDRIQVTEAVMSEGGITLIVTNNIPIIMEVELSLPDLRDANGNAQTLLLDSLIAGQPREITFDLTNNTFAPANPLQMR</sequence>
<dbReference type="AlphaFoldDB" id="A0A382XHE2"/>
<proteinExistence type="predicted"/>
<dbReference type="EMBL" id="UINC01167636">
    <property type="protein sequence ID" value="SVD70250.1"/>
    <property type="molecule type" value="Genomic_DNA"/>
</dbReference>
<organism evidence="1">
    <name type="scientific">marine metagenome</name>
    <dbReference type="NCBI Taxonomy" id="408172"/>
    <lineage>
        <taxon>unclassified sequences</taxon>
        <taxon>metagenomes</taxon>
        <taxon>ecological metagenomes</taxon>
    </lineage>
</organism>
<feature type="non-terminal residue" evidence="1">
    <location>
        <position position="270"/>
    </location>
</feature>
<gene>
    <name evidence="1" type="ORF">METZ01_LOCUS423104</name>
</gene>
<name>A0A382XHE2_9ZZZZ</name>
<feature type="non-terminal residue" evidence="1">
    <location>
        <position position="1"/>
    </location>
</feature>
<protein>
    <submittedName>
        <fullName evidence="1">Uncharacterized protein</fullName>
    </submittedName>
</protein>
<accession>A0A382XHE2</accession>